<dbReference type="InterPro" id="IPR017941">
    <property type="entry name" value="Rieske_2Fe-2S"/>
</dbReference>
<dbReference type="GO" id="GO:0051537">
    <property type="term" value="F:2 iron, 2 sulfur cluster binding"/>
    <property type="evidence" value="ECO:0007669"/>
    <property type="project" value="UniProtKB-KW"/>
</dbReference>
<dbReference type="Pfam" id="PF01266">
    <property type="entry name" value="DAO"/>
    <property type="match status" value="1"/>
</dbReference>
<dbReference type="SUPFAM" id="SSF51905">
    <property type="entry name" value="FAD/NAD(P)-binding domain"/>
    <property type="match status" value="1"/>
</dbReference>
<feature type="domain" description="Rieske" evidence="5">
    <location>
        <begin position="363"/>
        <end position="447"/>
    </location>
</feature>
<dbReference type="SUPFAM" id="SSF50022">
    <property type="entry name" value="ISP domain"/>
    <property type="match status" value="1"/>
</dbReference>
<dbReference type="AlphaFoldDB" id="A0A2T3G3B5"/>
<dbReference type="Gene3D" id="3.30.9.10">
    <property type="entry name" value="D-Amino Acid Oxidase, subunit A, domain 2"/>
    <property type="match status" value="1"/>
</dbReference>
<dbReference type="Gene3D" id="2.102.10.10">
    <property type="entry name" value="Rieske [2Fe-2S] iron-sulphur domain"/>
    <property type="match status" value="1"/>
</dbReference>
<dbReference type="Pfam" id="PF00355">
    <property type="entry name" value="Rieske"/>
    <property type="match status" value="1"/>
</dbReference>
<dbReference type="GO" id="GO:0005737">
    <property type="term" value="C:cytoplasm"/>
    <property type="evidence" value="ECO:0007669"/>
    <property type="project" value="TreeGrafter"/>
</dbReference>
<dbReference type="InterPro" id="IPR036188">
    <property type="entry name" value="FAD/NAD-bd_sf"/>
</dbReference>
<keyword evidence="2" id="KW-0479">Metal-binding</keyword>
<reference evidence="7" key="1">
    <citation type="submission" date="2018-03" db="EMBL/GenBank/DDBJ databases">
        <title>Lachnoclostridium SNUG30370 gen.nov., sp.nov., isolated from human faeces.</title>
        <authorList>
            <person name="Seo B."/>
            <person name="Jeon K."/>
            <person name="Ko G."/>
        </authorList>
    </citation>
    <scope>NUCLEOTIDE SEQUENCE [LARGE SCALE GENOMIC DNA]</scope>
    <source>
        <strain evidence="7">SNUG30370</strain>
    </source>
</reference>
<keyword evidence="3" id="KW-0408">Iron</keyword>
<gene>
    <name evidence="6" type="ORF">C7U55_00385</name>
</gene>
<dbReference type="GO" id="GO:0016705">
    <property type="term" value="F:oxidoreductase activity, acting on paired donors, with incorporation or reduction of molecular oxygen"/>
    <property type="evidence" value="ECO:0007669"/>
    <property type="project" value="UniProtKB-ARBA"/>
</dbReference>
<sequence length="447" mass="52687">MNESYWQKTSQHPCFKQLNKDIKTDILIIGGGLSGISCAYQLKETGKQITIVEKNLLGSHTSGHTTAKITLLQGLIYQKLVKHYNIETAYLYYQSQKEAIKGIKDLIEKEKIDCCLKECTMSLYTDDLKNVGILEKEQHYLQLFGETVFDNQKHLKTISLHHQYIFHPLKYLYHLVECCQKKNVQFYEHSRVEKIIKRKNDFLVYVQGHRIICQDLIHASRYPFIKKGFYFLKMFQSLESVDLKQRTGNQCTLSIDLTESYRPLKNHALVINSKSKDWFAQDTIPLRGIPYMGRYKEHEYFIYGFQKWGMTNSFLASKIIKDLYLNNDNAYLSLFSCHYYSLSYSKIYLKQMLHHLYLGYVKFHFHTKKNLQRGQGGLMKINHKLYAVYLDRQGINHYFSPYCPHLKGLLSFDEKNQIWHCPCHQSVFDCYGKLIEGPCLKDMNKQK</sequence>
<keyword evidence="7" id="KW-1185">Reference proteome</keyword>
<dbReference type="GeneID" id="77469560"/>
<evidence type="ECO:0000313" key="7">
    <source>
        <dbReference type="Proteomes" id="UP000241201"/>
    </source>
</evidence>
<dbReference type="InterPro" id="IPR006076">
    <property type="entry name" value="FAD-dep_OxRdtase"/>
</dbReference>
<dbReference type="PANTHER" id="PTHR13847">
    <property type="entry name" value="SARCOSINE DEHYDROGENASE-RELATED"/>
    <property type="match status" value="1"/>
</dbReference>
<dbReference type="PROSITE" id="PS51296">
    <property type="entry name" value="RIESKE"/>
    <property type="match status" value="1"/>
</dbReference>
<dbReference type="Proteomes" id="UP000241201">
    <property type="component" value="Unassembled WGS sequence"/>
</dbReference>
<dbReference type="RefSeq" id="WP_106986841.1">
    <property type="nucleotide sequence ID" value="NZ_JBKWYV010000009.1"/>
</dbReference>
<evidence type="ECO:0000256" key="1">
    <source>
        <dbReference type="ARBA" id="ARBA00022714"/>
    </source>
</evidence>
<evidence type="ECO:0000256" key="4">
    <source>
        <dbReference type="ARBA" id="ARBA00023014"/>
    </source>
</evidence>
<organism evidence="6 7">
    <name type="scientific">Faecalibacillus faecis</name>
    <dbReference type="NCBI Taxonomy" id="1982628"/>
    <lineage>
        <taxon>Bacteria</taxon>
        <taxon>Bacillati</taxon>
        <taxon>Bacillota</taxon>
        <taxon>Erysipelotrichia</taxon>
        <taxon>Erysipelotrichales</taxon>
        <taxon>Coprobacillaceae</taxon>
        <taxon>Faecalibacillus</taxon>
    </lineage>
</organism>
<protein>
    <submittedName>
        <fullName evidence="6">FAD-dependent oxidoreductase</fullName>
    </submittedName>
</protein>
<dbReference type="InterPro" id="IPR036922">
    <property type="entry name" value="Rieske_2Fe-2S_sf"/>
</dbReference>
<dbReference type="PANTHER" id="PTHR13847:SF281">
    <property type="entry name" value="FAD DEPENDENT OXIDOREDUCTASE DOMAIN-CONTAINING PROTEIN"/>
    <property type="match status" value="1"/>
</dbReference>
<dbReference type="EMBL" id="PYLP01000001">
    <property type="protein sequence ID" value="PST42045.1"/>
    <property type="molecule type" value="Genomic_DNA"/>
</dbReference>
<evidence type="ECO:0000256" key="3">
    <source>
        <dbReference type="ARBA" id="ARBA00023004"/>
    </source>
</evidence>
<dbReference type="Gene3D" id="3.50.50.60">
    <property type="entry name" value="FAD/NAD(P)-binding domain"/>
    <property type="match status" value="1"/>
</dbReference>
<keyword evidence="4" id="KW-0411">Iron-sulfur</keyword>
<proteinExistence type="predicted"/>
<evidence type="ECO:0000259" key="5">
    <source>
        <dbReference type="PROSITE" id="PS51296"/>
    </source>
</evidence>
<dbReference type="GO" id="GO:0046872">
    <property type="term" value="F:metal ion binding"/>
    <property type="evidence" value="ECO:0007669"/>
    <property type="project" value="UniProtKB-KW"/>
</dbReference>
<evidence type="ECO:0000256" key="2">
    <source>
        <dbReference type="ARBA" id="ARBA00022723"/>
    </source>
</evidence>
<keyword evidence="1" id="KW-0001">2Fe-2S</keyword>
<name>A0A2T3G3B5_9FIRM</name>
<evidence type="ECO:0000313" key="6">
    <source>
        <dbReference type="EMBL" id="PST42045.1"/>
    </source>
</evidence>
<dbReference type="GO" id="GO:0004497">
    <property type="term" value="F:monooxygenase activity"/>
    <property type="evidence" value="ECO:0007669"/>
    <property type="project" value="UniProtKB-ARBA"/>
</dbReference>
<comment type="caution">
    <text evidence="6">The sequence shown here is derived from an EMBL/GenBank/DDBJ whole genome shotgun (WGS) entry which is preliminary data.</text>
</comment>
<accession>A0A2T3G3B5</accession>